<evidence type="ECO:0000256" key="6">
    <source>
        <dbReference type="ARBA" id="ARBA00022723"/>
    </source>
</evidence>
<dbReference type="InterPro" id="IPR052306">
    <property type="entry name" value="CYP450_71D"/>
</dbReference>
<dbReference type="EMBL" id="JAUESC010000003">
    <property type="protein sequence ID" value="KAK0601274.1"/>
    <property type="molecule type" value="Genomic_DNA"/>
</dbReference>
<comment type="similarity">
    <text evidence="3">Belongs to the cytochrome P450 family.</text>
</comment>
<protein>
    <submittedName>
        <fullName evidence="13">Uncharacterized protein</fullName>
    </submittedName>
</protein>
<keyword evidence="9" id="KW-0408">Iron</keyword>
<name>A0AA39T513_ACESA</name>
<reference evidence="13" key="1">
    <citation type="journal article" date="2022" name="Plant J.">
        <title>Strategies of tolerance reflected in two North American maple genomes.</title>
        <authorList>
            <person name="McEvoy S.L."/>
            <person name="Sezen U.U."/>
            <person name="Trouern-Trend A."/>
            <person name="McMahon S.M."/>
            <person name="Schaberg P.G."/>
            <person name="Yang J."/>
            <person name="Wegrzyn J.L."/>
            <person name="Swenson N.G."/>
        </authorList>
    </citation>
    <scope>NUCLEOTIDE SEQUENCE</scope>
    <source>
        <strain evidence="13">NS2018</strain>
    </source>
</reference>
<evidence type="ECO:0000256" key="3">
    <source>
        <dbReference type="ARBA" id="ARBA00010617"/>
    </source>
</evidence>
<dbReference type="AlphaFoldDB" id="A0AA39T513"/>
<comment type="cofactor">
    <cofactor evidence="1">
        <name>heme</name>
        <dbReference type="ChEBI" id="CHEBI:30413"/>
    </cofactor>
</comment>
<evidence type="ECO:0000256" key="8">
    <source>
        <dbReference type="ARBA" id="ARBA00023002"/>
    </source>
</evidence>
<keyword evidence="10" id="KW-0503">Monooxygenase</keyword>
<evidence type="ECO:0000313" key="13">
    <source>
        <dbReference type="EMBL" id="KAK0601274.1"/>
    </source>
</evidence>
<dbReference type="Proteomes" id="UP001168877">
    <property type="component" value="Unassembled WGS sequence"/>
</dbReference>
<gene>
    <name evidence="13" type="ORF">LWI29_022671</name>
</gene>
<proteinExistence type="inferred from homology"/>
<keyword evidence="8" id="KW-0560">Oxidoreductase</keyword>
<keyword evidence="7" id="KW-1133">Transmembrane helix</keyword>
<evidence type="ECO:0000256" key="11">
    <source>
        <dbReference type="ARBA" id="ARBA00023136"/>
    </source>
</evidence>
<dbReference type="GO" id="GO:0046872">
    <property type="term" value="F:metal ion binding"/>
    <property type="evidence" value="ECO:0007669"/>
    <property type="project" value="UniProtKB-KW"/>
</dbReference>
<evidence type="ECO:0000256" key="10">
    <source>
        <dbReference type="ARBA" id="ARBA00023033"/>
    </source>
</evidence>
<reference evidence="13" key="2">
    <citation type="submission" date="2023-06" db="EMBL/GenBank/DDBJ databases">
        <authorList>
            <person name="Swenson N.G."/>
            <person name="Wegrzyn J.L."/>
            <person name="Mcevoy S.L."/>
        </authorList>
    </citation>
    <scope>NUCLEOTIDE SEQUENCE</scope>
    <source>
        <strain evidence="13">NS2018</strain>
        <tissue evidence="13">Leaf</tissue>
    </source>
</reference>
<evidence type="ECO:0000256" key="4">
    <source>
        <dbReference type="ARBA" id="ARBA00022617"/>
    </source>
</evidence>
<evidence type="ECO:0000313" key="14">
    <source>
        <dbReference type="Proteomes" id="UP001168877"/>
    </source>
</evidence>
<accession>A0AA39T513</accession>
<keyword evidence="14" id="KW-1185">Reference proteome</keyword>
<comment type="caution">
    <text evidence="13">The sequence shown here is derived from an EMBL/GenBank/DDBJ whole genome shotgun (WGS) entry which is preliminary data.</text>
</comment>
<dbReference type="PANTHER" id="PTHR47953:SF19">
    <property type="entry name" value="OS06G0641600 PROTEIN"/>
    <property type="match status" value="1"/>
</dbReference>
<keyword evidence="4" id="KW-0349">Heme</keyword>
<sequence length="133" mass="14429">MHQEADQIVENIINDHKMGKTTIELGNNEKNHEDLVDVILKVQEVGDGEFRLTTDNMKAVIWAFNTPQSSLPISVLSSASFNTSRPDASLTPPNVTGDNTSDFIQSDVPLSATPAVPFCINLSSNNSSHVPPI</sequence>
<keyword evidence="6" id="KW-0479">Metal-binding</keyword>
<organism evidence="13 14">
    <name type="scientific">Acer saccharum</name>
    <name type="common">Sugar maple</name>
    <dbReference type="NCBI Taxonomy" id="4024"/>
    <lineage>
        <taxon>Eukaryota</taxon>
        <taxon>Viridiplantae</taxon>
        <taxon>Streptophyta</taxon>
        <taxon>Embryophyta</taxon>
        <taxon>Tracheophyta</taxon>
        <taxon>Spermatophyta</taxon>
        <taxon>Magnoliopsida</taxon>
        <taxon>eudicotyledons</taxon>
        <taxon>Gunneridae</taxon>
        <taxon>Pentapetalae</taxon>
        <taxon>rosids</taxon>
        <taxon>malvids</taxon>
        <taxon>Sapindales</taxon>
        <taxon>Sapindaceae</taxon>
        <taxon>Hippocastanoideae</taxon>
        <taxon>Acereae</taxon>
        <taxon>Acer</taxon>
    </lineage>
</organism>
<comment type="subcellular location">
    <subcellularLocation>
        <location evidence="2">Membrane</location>
        <topology evidence="2">Single-pass membrane protein</topology>
    </subcellularLocation>
</comment>
<feature type="region of interest" description="Disordered" evidence="12">
    <location>
        <begin position="81"/>
        <end position="102"/>
    </location>
</feature>
<keyword evidence="11" id="KW-0472">Membrane</keyword>
<dbReference type="PANTHER" id="PTHR47953">
    <property type="entry name" value="OS08G0105600 PROTEIN"/>
    <property type="match status" value="1"/>
</dbReference>
<evidence type="ECO:0000256" key="1">
    <source>
        <dbReference type="ARBA" id="ARBA00001971"/>
    </source>
</evidence>
<evidence type="ECO:0000256" key="7">
    <source>
        <dbReference type="ARBA" id="ARBA00022989"/>
    </source>
</evidence>
<dbReference type="GO" id="GO:0004497">
    <property type="term" value="F:monooxygenase activity"/>
    <property type="evidence" value="ECO:0007669"/>
    <property type="project" value="UniProtKB-KW"/>
</dbReference>
<evidence type="ECO:0000256" key="12">
    <source>
        <dbReference type="SAM" id="MobiDB-lite"/>
    </source>
</evidence>
<evidence type="ECO:0000256" key="5">
    <source>
        <dbReference type="ARBA" id="ARBA00022692"/>
    </source>
</evidence>
<evidence type="ECO:0000256" key="2">
    <source>
        <dbReference type="ARBA" id="ARBA00004167"/>
    </source>
</evidence>
<evidence type="ECO:0000256" key="9">
    <source>
        <dbReference type="ARBA" id="ARBA00023004"/>
    </source>
</evidence>
<dbReference type="GO" id="GO:0016020">
    <property type="term" value="C:membrane"/>
    <property type="evidence" value="ECO:0007669"/>
    <property type="project" value="UniProtKB-SubCell"/>
</dbReference>
<keyword evidence="5" id="KW-0812">Transmembrane</keyword>